<evidence type="ECO:0000256" key="1">
    <source>
        <dbReference type="SAM" id="Coils"/>
    </source>
</evidence>
<proteinExistence type="predicted"/>
<dbReference type="Gene3D" id="1.20.1270.90">
    <property type="entry name" value="AF1782-like"/>
    <property type="match status" value="3"/>
</dbReference>
<dbReference type="Pfam" id="PF07554">
    <property type="entry name" value="FIVAR"/>
    <property type="match status" value="3"/>
</dbReference>
<dbReference type="InterPro" id="IPR001119">
    <property type="entry name" value="SLH_dom"/>
</dbReference>
<dbReference type="Proteomes" id="UP001153404">
    <property type="component" value="Unassembled WGS sequence"/>
</dbReference>
<name>A0A9X4L0V3_9BACL</name>
<comment type="caution">
    <text evidence="3">The sequence shown here is derived from an EMBL/GenBank/DDBJ whole genome shotgun (WGS) entry which is preliminary data.</text>
</comment>
<keyword evidence="4" id="KW-1185">Reference proteome</keyword>
<dbReference type="PROSITE" id="PS51272">
    <property type="entry name" value="SLH"/>
    <property type="match status" value="1"/>
</dbReference>
<accession>A0A9X4L0V3</accession>
<organism evidence="3 4">
    <name type="scientific">Cohnella rhizosphaerae</name>
    <dbReference type="NCBI Taxonomy" id="1457232"/>
    <lineage>
        <taxon>Bacteria</taxon>
        <taxon>Bacillati</taxon>
        <taxon>Bacillota</taxon>
        <taxon>Bacilli</taxon>
        <taxon>Bacillales</taxon>
        <taxon>Paenibacillaceae</taxon>
        <taxon>Cohnella</taxon>
    </lineage>
</organism>
<protein>
    <submittedName>
        <fullName evidence="3">S-layer homology domain-containing protein</fullName>
    </submittedName>
</protein>
<feature type="domain" description="SLH" evidence="2">
    <location>
        <begin position="37"/>
        <end position="99"/>
    </location>
</feature>
<evidence type="ECO:0000313" key="3">
    <source>
        <dbReference type="EMBL" id="MDG0811419.1"/>
    </source>
</evidence>
<evidence type="ECO:0000259" key="2">
    <source>
        <dbReference type="PROSITE" id="PS51272"/>
    </source>
</evidence>
<reference evidence="3" key="1">
    <citation type="submission" date="2022-10" db="EMBL/GenBank/DDBJ databases">
        <title>Comparative genomic analysis of Cohnella hashimotonis sp. nov., isolated from the International Space Station.</title>
        <authorList>
            <person name="Simpson A."/>
            <person name="Venkateswaran K."/>
        </authorList>
    </citation>
    <scope>NUCLEOTIDE SEQUENCE</scope>
    <source>
        <strain evidence="3">DSM 28161</strain>
    </source>
</reference>
<keyword evidence="1" id="KW-0175">Coiled coil</keyword>
<dbReference type="EMBL" id="JAPDIA010000007">
    <property type="protein sequence ID" value="MDG0811419.1"/>
    <property type="molecule type" value="Genomic_DNA"/>
</dbReference>
<sequence length="772" mass="80253">MNGTDTGFDPNRKVTRQELASVFVRAVNGLNTTGGLETDPALASGASGWAAASVQAALRLGLMTPEDDGFQPQQTVARADIAQFLVDIFAEKEQTATITKVDGDVITVGGTPLLVSDALKRLLLEGGNKEALLGAVLKFKSAVRNVNELKELEIVSAGTKETPVKLDTTGMPAGGTLKVSGDHVAISGGTIKHLTLQNQASSVSVDASVDRLELTGQAVTLSGKGSYREIQITDPKAKLTIGSDVRIDRLVLPDGIALADIVTNLSQVQAQIGSIVSASGAPVTKPSAPVSYNPPTVADKSALDAAIADASGIADAAVAGAAEGQYPQGAIDALKATIEAASAVKADTGATQVAIDSAAATLRTAINVFKNAVVHVGTTLLDDAIADASGYADTAVAGGAEGQYPRGAIDALKEAIEAAEAVKADKRATQTVIDGAAFTLREAIDTFKDAVVHIDLAQLNAAIAAASDLADTAVVGTLEGEYPQSAIDALNEAIEAAEEAKANSGATQAEVDSAEAALQEALATFREAVSHSLKASLLERPFYLNSGKTGTAGDTVLSAESYEQYNKRNIKNYLQIKRGIQNETIEYDSDNPAFNVFNVVEDEGNVVGTVTVESTSEYVVLSEATNGITVHPIDDATESTEAALVFTVKEDGREVSRVTMPIIMDETTPTLLGSEYGNGQFTLTSSEALSASLYSCYVTFSQDGTGSDYVPLESDDFVYDFVDNRIIVTLTDKGKATHILGSSSKFRITGSGFTDYAGNDLLVDSTVAVSEY</sequence>
<gene>
    <name evidence="3" type="ORF">OMP40_20135</name>
</gene>
<evidence type="ECO:0000313" key="4">
    <source>
        <dbReference type="Proteomes" id="UP001153404"/>
    </source>
</evidence>
<dbReference type="AlphaFoldDB" id="A0A9X4L0V3"/>
<dbReference type="Pfam" id="PF00395">
    <property type="entry name" value="SLH"/>
    <property type="match status" value="1"/>
</dbReference>
<feature type="coiled-coil region" evidence="1">
    <location>
        <begin position="487"/>
        <end position="517"/>
    </location>
</feature>